<comment type="caution">
    <text evidence="2">The sequence shown here is derived from an EMBL/GenBank/DDBJ whole genome shotgun (WGS) entry which is preliminary data.</text>
</comment>
<protein>
    <submittedName>
        <fullName evidence="2">Uncharacterized protein</fullName>
    </submittedName>
</protein>
<evidence type="ECO:0000313" key="3">
    <source>
        <dbReference type="Proteomes" id="UP001141806"/>
    </source>
</evidence>
<reference evidence="2" key="1">
    <citation type="journal article" date="2023" name="Plant J.">
        <title>The genome of the king protea, Protea cynaroides.</title>
        <authorList>
            <person name="Chang J."/>
            <person name="Duong T.A."/>
            <person name="Schoeman C."/>
            <person name="Ma X."/>
            <person name="Roodt D."/>
            <person name="Barker N."/>
            <person name="Li Z."/>
            <person name="Van de Peer Y."/>
            <person name="Mizrachi E."/>
        </authorList>
    </citation>
    <scope>NUCLEOTIDE SEQUENCE</scope>
    <source>
        <tissue evidence="2">Young leaves</tissue>
    </source>
</reference>
<dbReference type="Proteomes" id="UP001141806">
    <property type="component" value="Unassembled WGS sequence"/>
</dbReference>
<dbReference type="EMBL" id="JAMYWD010000005">
    <property type="protein sequence ID" value="KAJ4970611.1"/>
    <property type="molecule type" value="Genomic_DNA"/>
</dbReference>
<evidence type="ECO:0000313" key="2">
    <source>
        <dbReference type="EMBL" id="KAJ4970611.1"/>
    </source>
</evidence>
<feature type="region of interest" description="Disordered" evidence="1">
    <location>
        <begin position="106"/>
        <end position="127"/>
    </location>
</feature>
<name>A0A9Q0KHX6_9MAGN</name>
<sequence length="127" mass="14436">MVDCLLRNKVSWCYGQAWIAPSYLTQIQWHITLYFNEGNGIVDLLSRRVALIEIHPSIEPELVVEPSSSTTVNPPASTEEPVVFPIIDIPEDDDDDQVTVMETPCYSNSSLEEEQDYFRGTEDDLSR</sequence>
<feature type="compositionally biased region" description="Basic and acidic residues" evidence="1">
    <location>
        <begin position="116"/>
        <end position="127"/>
    </location>
</feature>
<proteinExistence type="predicted"/>
<dbReference type="AlphaFoldDB" id="A0A9Q0KHX6"/>
<keyword evidence="3" id="KW-1185">Reference proteome</keyword>
<organism evidence="2 3">
    <name type="scientific">Protea cynaroides</name>
    <dbReference type="NCBI Taxonomy" id="273540"/>
    <lineage>
        <taxon>Eukaryota</taxon>
        <taxon>Viridiplantae</taxon>
        <taxon>Streptophyta</taxon>
        <taxon>Embryophyta</taxon>
        <taxon>Tracheophyta</taxon>
        <taxon>Spermatophyta</taxon>
        <taxon>Magnoliopsida</taxon>
        <taxon>Proteales</taxon>
        <taxon>Proteaceae</taxon>
        <taxon>Protea</taxon>
    </lineage>
</organism>
<gene>
    <name evidence="2" type="ORF">NE237_003710</name>
</gene>
<evidence type="ECO:0000256" key="1">
    <source>
        <dbReference type="SAM" id="MobiDB-lite"/>
    </source>
</evidence>
<accession>A0A9Q0KHX6</accession>